<dbReference type="Gene3D" id="6.10.160.10">
    <property type="match status" value="1"/>
</dbReference>
<proteinExistence type="inferred from homology"/>
<dbReference type="NCBIfam" id="TIGR01032">
    <property type="entry name" value="rplT_bact"/>
    <property type="match status" value="1"/>
</dbReference>
<dbReference type="Gene3D" id="1.10.1900.20">
    <property type="entry name" value="Ribosomal protein L20"/>
    <property type="match status" value="1"/>
</dbReference>
<dbReference type="Proteomes" id="UP000231919">
    <property type="component" value="Unassembled WGS sequence"/>
</dbReference>
<evidence type="ECO:0000256" key="5">
    <source>
        <dbReference type="ARBA" id="ARBA00023274"/>
    </source>
</evidence>
<dbReference type="CDD" id="cd07026">
    <property type="entry name" value="Ribosomal_L20"/>
    <property type="match status" value="1"/>
</dbReference>
<keyword evidence="10" id="KW-1185">Reference proteome</keyword>
<evidence type="ECO:0000256" key="3">
    <source>
        <dbReference type="ARBA" id="ARBA00022884"/>
    </source>
</evidence>
<dbReference type="InterPro" id="IPR049946">
    <property type="entry name" value="RIBOSOMAL_L20_CS"/>
</dbReference>
<evidence type="ECO:0000313" key="10">
    <source>
        <dbReference type="Proteomes" id="UP000231919"/>
    </source>
</evidence>
<keyword evidence="3 7" id="KW-0694">RNA-binding</keyword>
<keyword evidence="2 7" id="KW-0699">rRNA-binding</keyword>
<dbReference type="Pfam" id="PF00453">
    <property type="entry name" value="Ribosomal_L20"/>
    <property type="match status" value="1"/>
</dbReference>
<evidence type="ECO:0000256" key="2">
    <source>
        <dbReference type="ARBA" id="ARBA00022730"/>
    </source>
</evidence>
<comment type="similarity">
    <text evidence="1 7 8">Belongs to the bacterial ribosomal protein bL20 family.</text>
</comment>
<dbReference type="PRINTS" id="PR00062">
    <property type="entry name" value="RIBOSOMALL20"/>
</dbReference>
<evidence type="ECO:0000256" key="4">
    <source>
        <dbReference type="ARBA" id="ARBA00022980"/>
    </source>
</evidence>
<evidence type="ECO:0000313" key="9">
    <source>
        <dbReference type="EMBL" id="PJZ27945.1"/>
    </source>
</evidence>
<evidence type="ECO:0000256" key="6">
    <source>
        <dbReference type="ARBA" id="ARBA00035172"/>
    </source>
</evidence>
<protein>
    <recommendedName>
        <fullName evidence="6 7">Large ribosomal subunit protein bL20</fullName>
    </recommendedName>
</protein>
<sequence>MPRAVNGTIHKNRRRRRVLKDAKGFRGARSKLYRTAKSAVMKAGQWAYRDRRAKKRDFRKLWIIRINAAARENGLSYSVFMNSLKKLGIDMDRKSLAELAFSDREVFNALVEKIKVAG</sequence>
<dbReference type="InterPro" id="IPR035566">
    <property type="entry name" value="Ribosomal_protein_bL20_C"/>
</dbReference>
<organism evidence="9 10">
    <name type="scientific">Leptospira kmetyi</name>
    <dbReference type="NCBI Taxonomy" id="408139"/>
    <lineage>
        <taxon>Bacteria</taxon>
        <taxon>Pseudomonadati</taxon>
        <taxon>Spirochaetota</taxon>
        <taxon>Spirochaetia</taxon>
        <taxon>Leptospirales</taxon>
        <taxon>Leptospiraceae</taxon>
        <taxon>Leptospira</taxon>
    </lineage>
</organism>
<reference evidence="9 10" key="1">
    <citation type="submission" date="2017-07" db="EMBL/GenBank/DDBJ databases">
        <title>Leptospira spp. isolated from tropical soils.</title>
        <authorList>
            <person name="Thibeaux R."/>
            <person name="Iraola G."/>
            <person name="Ferres I."/>
            <person name="Bierque E."/>
            <person name="Girault D."/>
            <person name="Soupe-Gilbert M.-E."/>
            <person name="Picardeau M."/>
            <person name="Goarant C."/>
        </authorList>
    </citation>
    <scope>NUCLEOTIDE SEQUENCE [LARGE SCALE GENOMIC DNA]</scope>
    <source>
        <strain evidence="9 10">JW2-C-B1</strain>
    </source>
</reference>
<name>A0ABX4N3R0_9LEPT</name>
<dbReference type="InterPro" id="IPR005813">
    <property type="entry name" value="Ribosomal_bL20"/>
</dbReference>
<evidence type="ECO:0000256" key="8">
    <source>
        <dbReference type="RuleBase" id="RU000560"/>
    </source>
</evidence>
<dbReference type="SUPFAM" id="SSF74731">
    <property type="entry name" value="Ribosomal protein L20"/>
    <property type="match status" value="1"/>
</dbReference>
<keyword evidence="5 7" id="KW-0687">Ribonucleoprotein</keyword>
<comment type="caution">
    <text evidence="9">The sequence shown here is derived from an EMBL/GenBank/DDBJ whole genome shotgun (WGS) entry which is preliminary data.</text>
</comment>
<dbReference type="HAMAP" id="MF_00382">
    <property type="entry name" value="Ribosomal_bL20"/>
    <property type="match status" value="1"/>
</dbReference>
<evidence type="ECO:0000256" key="1">
    <source>
        <dbReference type="ARBA" id="ARBA00007698"/>
    </source>
</evidence>
<dbReference type="EMBL" id="NPDP01000055">
    <property type="protein sequence ID" value="PJZ27945.1"/>
    <property type="molecule type" value="Genomic_DNA"/>
</dbReference>
<dbReference type="PROSITE" id="PS00937">
    <property type="entry name" value="RIBOSOMAL_L20"/>
    <property type="match status" value="1"/>
</dbReference>
<evidence type="ECO:0000256" key="7">
    <source>
        <dbReference type="HAMAP-Rule" id="MF_00382"/>
    </source>
</evidence>
<dbReference type="PANTHER" id="PTHR10986">
    <property type="entry name" value="39S RIBOSOMAL PROTEIN L20"/>
    <property type="match status" value="1"/>
</dbReference>
<dbReference type="GO" id="GO:0005840">
    <property type="term" value="C:ribosome"/>
    <property type="evidence" value="ECO:0007669"/>
    <property type="project" value="UniProtKB-KW"/>
</dbReference>
<accession>A0ABX4N3R0</accession>
<dbReference type="RefSeq" id="WP_100756726.1">
    <property type="nucleotide sequence ID" value="NZ_NPDP01000055.1"/>
</dbReference>
<gene>
    <name evidence="7" type="primary">rplT</name>
    <name evidence="9" type="ORF">CH378_20460</name>
</gene>
<comment type="function">
    <text evidence="7 8">Binds directly to 23S ribosomal RNA and is necessary for the in vitro assembly process of the 50S ribosomal subunit. It is not involved in the protein synthesizing functions of that subunit.</text>
</comment>
<keyword evidence="4 7" id="KW-0689">Ribosomal protein</keyword>